<feature type="transmembrane region" description="Helical" evidence="1">
    <location>
        <begin position="6"/>
        <end position="27"/>
    </location>
</feature>
<keyword evidence="1" id="KW-1133">Transmembrane helix</keyword>
<feature type="transmembrane region" description="Helical" evidence="1">
    <location>
        <begin position="39"/>
        <end position="63"/>
    </location>
</feature>
<name>A0A917Z593_9ACTN</name>
<keyword evidence="1" id="KW-0472">Membrane</keyword>
<gene>
    <name evidence="2" type="ORF">GCM10012289_49450</name>
</gene>
<dbReference type="Proteomes" id="UP000646523">
    <property type="component" value="Unassembled WGS sequence"/>
</dbReference>
<organism evidence="2 3">
    <name type="scientific">Nonomuraea cavernae</name>
    <dbReference type="NCBI Taxonomy" id="2045107"/>
    <lineage>
        <taxon>Bacteria</taxon>
        <taxon>Bacillati</taxon>
        <taxon>Actinomycetota</taxon>
        <taxon>Actinomycetes</taxon>
        <taxon>Streptosporangiales</taxon>
        <taxon>Streptosporangiaceae</taxon>
        <taxon>Nonomuraea</taxon>
    </lineage>
</organism>
<comment type="caution">
    <text evidence="2">The sequence shown here is derived from an EMBL/GenBank/DDBJ whole genome shotgun (WGS) entry which is preliminary data.</text>
</comment>
<protein>
    <submittedName>
        <fullName evidence="2">Uncharacterized protein</fullName>
    </submittedName>
</protein>
<dbReference type="AlphaFoldDB" id="A0A917Z593"/>
<evidence type="ECO:0000313" key="3">
    <source>
        <dbReference type="Proteomes" id="UP000646523"/>
    </source>
</evidence>
<feature type="transmembrane region" description="Helical" evidence="1">
    <location>
        <begin position="105"/>
        <end position="131"/>
    </location>
</feature>
<reference evidence="2" key="1">
    <citation type="journal article" date="2014" name="Int. J. Syst. Evol. Microbiol.">
        <title>Complete genome sequence of Corynebacterium casei LMG S-19264T (=DSM 44701T), isolated from a smear-ripened cheese.</title>
        <authorList>
            <consortium name="US DOE Joint Genome Institute (JGI-PGF)"/>
            <person name="Walter F."/>
            <person name="Albersmeier A."/>
            <person name="Kalinowski J."/>
            <person name="Ruckert C."/>
        </authorList>
    </citation>
    <scope>NUCLEOTIDE SEQUENCE</scope>
    <source>
        <strain evidence="2">CGMCC 4.7368</strain>
    </source>
</reference>
<keyword evidence="3" id="KW-1185">Reference proteome</keyword>
<evidence type="ECO:0000313" key="2">
    <source>
        <dbReference type="EMBL" id="GGO75131.1"/>
    </source>
</evidence>
<keyword evidence="1" id="KW-0812">Transmembrane</keyword>
<dbReference type="RefSeq" id="WP_189126531.1">
    <property type="nucleotide sequence ID" value="NZ_BMNH01000016.1"/>
</dbReference>
<dbReference type="EMBL" id="BMNH01000016">
    <property type="protein sequence ID" value="GGO75131.1"/>
    <property type="molecule type" value="Genomic_DNA"/>
</dbReference>
<reference evidence="2" key="2">
    <citation type="submission" date="2020-09" db="EMBL/GenBank/DDBJ databases">
        <authorList>
            <person name="Sun Q."/>
            <person name="Zhou Y."/>
        </authorList>
    </citation>
    <scope>NUCLEOTIDE SEQUENCE</scope>
    <source>
        <strain evidence="2">CGMCC 4.7368</strain>
    </source>
</reference>
<proteinExistence type="predicted"/>
<feature type="transmembrane region" description="Helical" evidence="1">
    <location>
        <begin position="69"/>
        <end position="93"/>
    </location>
</feature>
<sequence>MGLITAVTWAFTALVGIYPLYLWLAGGGPRRQAAKVTRFPVTLLFSHPVLAVAALGCWIGHLVTGDRVLAWVAFAVLAVAALLGFVMFTRWLGAGRHARDAERRFPFLAVGLHGVAGVVTFVLVLLTASVMRGT</sequence>
<accession>A0A917Z593</accession>
<evidence type="ECO:0000256" key="1">
    <source>
        <dbReference type="SAM" id="Phobius"/>
    </source>
</evidence>